<reference evidence="1" key="2">
    <citation type="journal article" date="2021" name="PeerJ">
        <title>Extensive microbial diversity within the chicken gut microbiome revealed by metagenomics and culture.</title>
        <authorList>
            <person name="Gilroy R."/>
            <person name="Ravi A."/>
            <person name="Getino M."/>
            <person name="Pursley I."/>
            <person name="Horton D.L."/>
            <person name="Alikhan N.F."/>
            <person name="Baker D."/>
            <person name="Gharbi K."/>
            <person name="Hall N."/>
            <person name="Watson M."/>
            <person name="Adriaenssens E.M."/>
            <person name="Foster-Nyarko E."/>
            <person name="Jarju S."/>
            <person name="Secka A."/>
            <person name="Antonio M."/>
            <person name="Oren A."/>
            <person name="Chaudhuri R.R."/>
            <person name="La Ragione R."/>
            <person name="Hildebrand F."/>
            <person name="Pallen M.J."/>
        </authorList>
    </citation>
    <scope>NUCLEOTIDE SEQUENCE</scope>
    <source>
        <strain evidence="1">ChiGjej3B3-5194</strain>
    </source>
</reference>
<gene>
    <name evidence="1" type="ORF">IAD02_04360</name>
</gene>
<proteinExistence type="predicted"/>
<evidence type="ECO:0008006" key="3">
    <source>
        <dbReference type="Google" id="ProtNLM"/>
    </source>
</evidence>
<organism evidence="1 2">
    <name type="scientific">Candidatus Enterousia intestinigallinarum</name>
    <dbReference type="NCBI Taxonomy" id="2840790"/>
    <lineage>
        <taxon>Bacteria</taxon>
        <taxon>Pseudomonadati</taxon>
        <taxon>Pseudomonadota</taxon>
        <taxon>Alphaproteobacteria</taxon>
        <taxon>Candidatus Enterousia</taxon>
    </lineage>
</organism>
<dbReference type="AlphaFoldDB" id="A0A9D1JXQ8"/>
<name>A0A9D1JXQ8_9PROT</name>
<comment type="caution">
    <text evidence="1">The sequence shown here is derived from an EMBL/GenBank/DDBJ whole genome shotgun (WGS) entry which is preliminary data.</text>
</comment>
<dbReference type="EMBL" id="DVJI01000013">
    <property type="protein sequence ID" value="HIS71186.1"/>
    <property type="molecule type" value="Genomic_DNA"/>
</dbReference>
<accession>A0A9D1JXQ8</accession>
<dbReference type="Proteomes" id="UP000886742">
    <property type="component" value="Unassembled WGS sequence"/>
</dbReference>
<evidence type="ECO:0000313" key="2">
    <source>
        <dbReference type="Proteomes" id="UP000886742"/>
    </source>
</evidence>
<reference evidence="1" key="1">
    <citation type="submission" date="2020-10" db="EMBL/GenBank/DDBJ databases">
        <authorList>
            <person name="Gilroy R."/>
        </authorList>
    </citation>
    <scope>NUCLEOTIDE SEQUENCE</scope>
    <source>
        <strain evidence="1">ChiGjej3B3-5194</strain>
    </source>
</reference>
<dbReference type="PROSITE" id="PS51257">
    <property type="entry name" value="PROKAR_LIPOPROTEIN"/>
    <property type="match status" value="1"/>
</dbReference>
<protein>
    <recommendedName>
        <fullName evidence="3">Lipoprotein</fullName>
    </recommendedName>
</protein>
<sequence length="129" mass="14396">MKKVLVSVIALTSLAGCGAYYDYYKGGVRYTQDGQDCIYYAGEYGRNFSRYVSGIDNGKKIVYRNTRCEDLYAIDNFGQAPRHDRQILVPAAQEVPCNSCDAKVEQVSCSSCNAAQPVLKRRYIIVPAM</sequence>
<evidence type="ECO:0000313" key="1">
    <source>
        <dbReference type="EMBL" id="HIS71186.1"/>
    </source>
</evidence>